<feature type="domain" description="DNA replication complex GINS protein PSF3 N-terminal" evidence="2">
    <location>
        <begin position="35"/>
        <end position="77"/>
    </location>
</feature>
<dbReference type="EMBL" id="SPOF01000018">
    <property type="protein sequence ID" value="TIB12529.1"/>
    <property type="molecule type" value="Genomic_DNA"/>
</dbReference>
<dbReference type="GO" id="GO:0000811">
    <property type="term" value="C:GINS complex"/>
    <property type="evidence" value="ECO:0007669"/>
    <property type="project" value="UniProtKB-UniRule"/>
</dbReference>
<dbReference type="PANTHER" id="PTHR22768:SF0">
    <property type="entry name" value="DNA REPLICATION COMPLEX GINS PROTEIN PSF3"/>
    <property type="match status" value="1"/>
</dbReference>
<dbReference type="PANTHER" id="PTHR22768">
    <property type="entry name" value="DNA REPLICATION COMPLEX GINS PROTEIN PSF3"/>
    <property type="match status" value="1"/>
</dbReference>
<dbReference type="Proteomes" id="UP000306954">
    <property type="component" value="Unassembled WGS sequence"/>
</dbReference>
<evidence type="ECO:0000256" key="1">
    <source>
        <dbReference type="RuleBase" id="RU367161"/>
    </source>
</evidence>
<evidence type="ECO:0000259" key="2">
    <source>
        <dbReference type="Pfam" id="PF22466"/>
    </source>
</evidence>
<dbReference type="Gene3D" id="1.20.58.2050">
    <property type="match status" value="1"/>
</dbReference>
<dbReference type="InterPro" id="IPR010492">
    <property type="entry name" value="GINS_Psf3"/>
</dbReference>
<comment type="similarity">
    <text evidence="1">Belongs to the GINS3/PSF3 family.</text>
</comment>
<comment type="caution">
    <text evidence="3">The sequence shown here is derived from an EMBL/GenBank/DDBJ whole genome shotgun (WGS) entry which is preliminary data.</text>
</comment>
<sequence length="192" mass="21727">MTIDFDSYYSIDSIIADNQVAMVFLYTLIQFTYSVQKVPSEFLTNVPGQGWLQGGLENDIKEGAKIDLPYWLSSTLALSEYDFLNLSIPPAFSTRVTNALIASPSFVKLANLNHFWYSFGIRISDLLEDNLKLQQSLRLAFTNRLIDIFDLGQYEGSVDDKGFETDFKAGMDELEKQLFHICAASAAQHKRL</sequence>
<dbReference type="InterPro" id="IPR038437">
    <property type="entry name" value="GINS_Psf3_sf"/>
</dbReference>
<dbReference type="CDD" id="cd21693">
    <property type="entry name" value="GINS_B_Psf3"/>
    <property type="match status" value="1"/>
</dbReference>
<keyword evidence="1" id="KW-0235">DNA replication</keyword>
<reference evidence="3 4" key="1">
    <citation type="submission" date="2019-03" db="EMBL/GenBank/DDBJ databases">
        <title>Sequencing 23 genomes of Wallemia ichthyophaga.</title>
        <authorList>
            <person name="Gostincar C."/>
        </authorList>
    </citation>
    <scope>NUCLEOTIDE SEQUENCE [LARGE SCALE GENOMIC DNA]</scope>
    <source>
        <strain evidence="3 4">EXF-8621</strain>
    </source>
</reference>
<organism evidence="3 4">
    <name type="scientific">Wallemia ichthyophaga</name>
    <dbReference type="NCBI Taxonomy" id="245174"/>
    <lineage>
        <taxon>Eukaryota</taxon>
        <taxon>Fungi</taxon>
        <taxon>Dikarya</taxon>
        <taxon>Basidiomycota</taxon>
        <taxon>Wallemiomycotina</taxon>
        <taxon>Wallemiomycetes</taxon>
        <taxon>Wallemiales</taxon>
        <taxon>Wallemiaceae</taxon>
        <taxon>Wallemia</taxon>
    </lineage>
</organism>
<dbReference type="Pfam" id="PF22466">
    <property type="entry name" value="PSF3_N"/>
    <property type="match status" value="1"/>
</dbReference>
<gene>
    <name evidence="3" type="ORF">E3P90_01984</name>
</gene>
<keyword evidence="1" id="KW-0539">Nucleus</keyword>
<dbReference type="CDD" id="cd11713">
    <property type="entry name" value="GINS_A_psf3"/>
    <property type="match status" value="1"/>
</dbReference>
<proteinExistence type="inferred from homology"/>
<dbReference type="SUPFAM" id="SSF160059">
    <property type="entry name" value="PriA/YqbF domain"/>
    <property type="match status" value="1"/>
</dbReference>
<protein>
    <recommendedName>
        <fullName evidence="1">DNA replication complex GINS protein PSF3</fullName>
    </recommendedName>
</protein>
<accession>A0A4T0GG02</accession>
<comment type="subunit">
    <text evidence="1">Component of the GINS complex.</text>
</comment>
<comment type="subcellular location">
    <subcellularLocation>
        <location evidence="1">Nucleus</location>
    </subcellularLocation>
</comment>
<evidence type="ECO:0000313" key="4">
    <source>
        <dbReference type="Proteomes" id="UP000306954"/>
    </source>
</evidence>
<dbReference type="InterPro" id="IPR036224">
    <property type="entry name" value="GINS_bundle-like_dom_sf"/>
</dbReference>
<dbReference type="AlphaFoldDB" id="A0A4T0GG02"/>
<dbReference type="InterPro" id="IPR055221">
    <property type="entry name" value="PSF3_N"/>
</dbReference>
<dbReference type="GO" id="GO:1902975">
    <property type="term" value="P:mitotic DNA replication initiation"/>
    <property type="evidence" value="ECO:0007669"/>
    <property type="project" value="TreeGrafter"/>
</dbReference>
<evidence type="ECO:0000313" key="3">
    <source>
        <dbReference type="EMBL" id="TIB12529.1"/>
    </source>
</evidence>
<name>A0A4T0GG02_WALIC</name>
<dbReference type="SUPFAM" id="SSF158573">
    <property type="entry name" value="GINS helical bundle-like"/>
    <property type="match status" value="1"/>
</dbReference>
<comment type="function">
    <text evidence="1">The GINS complex plays an essential role in the initiation of DNA replication.</text>
</comment>